<dbReference type="KEGG" id="aer:AERYTH_11000"/>
<dbReference type="SUPFAM" id="SSF55961">
    <property type="entry name" value="Bet v1-like"/>
    <property type="match status" value="1"/>
</dbReference>
<dbReference type="STRING" id="2041.AERYTH_11000"/>
<gene>
    <name evidence="1" type="ORF">AERYTH_11000</name>
</gene>
<evidence type="ECO:0000313" key="1">
    <source>
        <dbReference type="EMBL" id="ALX05193.1"/>
    </source>
</evidence>
<organism evidence="1 2">
    <name type="scientific">Aeromicrobium erythreum</name>
    <dbReference type="NCBI Taxonomy" id="2041"/>
    <lineage>
        <taxon>Bacteria</taxon>
        <taxon>Bacillati</taxon>
        <taxon>Actinomycetota</taxon>
        <taxon>Actinomycetes</taxon>
        <taxon>Propionibacteriales</taxon>
        <taxon>Nocardioidaceae</taxon>
        <taxon>Aeromicrobium</taxon>
    </lineage>
</organism>
<proteinExistence type="predicted"/>
<dbReference type="CDD" id="cd07821">
    <property type="entry name" value="PYR_PYL_RCAR_like"/>
    <property type="match status" value="1"/>
</dbReference>
<dbReference type="AlphaFoldDB" id="A0A0U4BBD4"/>
<protein>
    <recommendedName>
        <fullName evidence="3">Polyketide cyclase</fullName>
    </recommendedName>
</protein>
<dbReference type="Proteomes" id="UP000067689">
    <property type="component" value="Chromosome"/>
</dbReference>
<dbReference type="InterPro" id="IPR019587">
    <property type="entry name" value="Polyketide_cyclase/dehydratase"/>
</dbReference>
<accession>A0A0U4BBD4</accession>
<evidence type="ECO:0000313" key="2">
    <source>
        <dbReference type="Proteomes" id="UP000067689"/>
    </source>
</evidence>
<dbReference type="RefSeq" id="WP_067858489.1">
    <property type="nucleotide sequence ID" value="NZ_CP011502.1"/>
</dbReference>
<dbReference type="OrthoDB" id="6024794at2"/>
<dbReference type="Pfam" id="PF10604">
    <property type="entry name" value="Polyketide_cyc2"/>
    <property type="match status" value="1"/>
</dbReference>
<dbReference type="Gene3D" id="3.30.530.20">
    <property type="match status" value="1"/>
</dbReference>
<keyword evidence="2" id="KW-1185">Reference proteome</keyword>
<reference evidence="1 2" key="1">
    <citation type="journal article" date="1991" name="Int. J. Syst. Bacteriol.">
        <title>Description of the erythromycin-producing bacterium Arthrobacter sp. strain NRRL B-3381 as Aeromicrobium erythreum gen. nov., sp. nov.</title>
        <authorList>
            <person name="Miller E.S."/>
            <person name="Woese C.R."/>
            <person name="Brenner S."/>
        </authorList>
    </citation>
    <scope>NUCLEOTIDE SEQUENCE [LARGE SCALE GENOMIC DNA]</scope>
    <source>
        <strain evidence="1 2">AR18</strain>
    </source>
</reference>
<dbReference type="EMBL" id="CP011502">
    <property type="protein sequence ID" value="ALX05193.1"/>
    <property type="molecule type" value="Genomic_DNA"/>
</dbReference>
<evidence type="ECO:0008006" key="3">
    <source>
        <dbReference type="Google" id="ProtNLM"/>
    </source>
</evidence>
<sequence>MSRIIRRTFVAAPADLVWELLQDFAQWHPRLSIYSGGPEADADIVVSVQSQDDETRTLTYTMPEPPFPITNDRASVQVQAFSDTTCHVEWSAEFESDPGIIHLLEDQLGDDVFKLALDRLATAAHERQAADVAAAASASA</sequence>
<dbReference type="PATRIC" id="fig|2041.4.peg.2301"/>
<dbReference type="InterPro" id="IPR023393">
    <property type="entry name" value="START-like_dom_sf"/>
</dbReference>
<name>A0A0U4BBD4_9ACTN</name>